<dbReference type="Proteomes" id="UP000178912">
    <property type="component" value="Unassembled WGS sequence"/>
</dbReference>
<keyword evidence="1" id="KW-0732">Signal</keyword>
<dbReference type="AlphaFoldDB" id="A0A1E1K6K2"/>
<reference evidence="3" key="1">
    <citation type="submission" date="2016-03" db="EMBL/GenBank/DDBJ databases">
        <authorList>
            <person name="Guldener U."/>
        </authorList>
    </citation>
    <scope>NUCLEOTIDE SEQUENCE [LARGE SCALE GENOMIC DNA]</scope>
    <source>
        <strain evidence="3">04CH-RAC-A.6.1</strain>
    </source>
</reference>
<feature type="chain" id="PRO_5009445627" evidence="1">
    <location>
        <begin position="17"/>
        <end position="154"/>
    </location>
</feature>
<sequence length="154" mass="16997">MVVLVLVLVVLVLALSDQDSQRSIHPFSALDHRQNISSTKQEHWLHAPLYSCSFKQRMPSFQVSTIEVKFFGTTCKSITYDTRPLRAFTKALPYLPLAQAEKETTIAGPALLFQQPAQAGACMTVPETGTGTGTRTPSPLPESRSCYALELAHY</sequence>
<evidence type="ECO:0000313" key="2">
    <source>
        <dbReference type="EMBL" id="CZS93705.1"/>
    </source>
</evidence>
<dbReference type="EMBL" id="FJUX01000016">
    <property type="protein sequence ID" value="CZS93705.1"/>
    <property type="molecule type" value="Genomic_DNA"/>
</dbReference>
<organism evidence="2 3">
    <name type="scientific">Rhynchosporium agropyri</name>
    <dbReference type="NCBI Taxonomy" id="914238"/>
    <lineage>
        <taxon>Eukaryota</taxon>
        <taxon>Fungi</taxon>
        <taxon>Dikarya</taxon>
        <taxon>Ascomycota</taxon>
        <taxon>Pezizomycotina</taxon>
        <taxon>Leotiomycetes</taxon>
        <taxon>Helotiales</taxon>
        <taxon>Ploettnerulaceae</taxon>
        <taxon>Rhynchosporium</taxon>
    </lineage>
</organism>
<feature type="signal peptide" evidence="1">
    <location>
        <begin position="1"/>
        <end position="16"/>
    </location>
</feature>
<evidence type="ECO:0000313" key="3">
    <source>
        <dbReference type="Proteomes" id="UP000178912"/>
    </source>
</evidence>
<accession>A0A1E1K6K2</accession>
<keyword evidence="3" id="KW-1185">Reference proteome</keyword>
<proteinExistence type="predicted"/>
<protein>
    <submittedName>
        <fullName evidence="2">Uncharacterized protein</fullName>
    </submittedName>
</protein>
<name>A0A1E1K6K2_9HELO</name>
<gene>
    <name evidence="2" type="ORF">RAG0_03866</name>
</gene>
<evidence type="ECO:0000256" key="1">
    <source>
        <dbReference type="SAM" id="SignalP"/>
    </source>
</evidence>